<reference evidence="2 3" key="1">
    <citation type="submission" date="2019-07" db="EMBL/GenBank/DDBJ databases">
        <title>De Novo Assembly of kiwifruit Actinidia rufa.</title>
        <authorList>
            <person name="Sugita-Konishi S."/>
            <person name="Sato K."/>
            <person name="Mori E."/>
            <person name="Abe Y."/>
            <person name="Kisaki G."/>
            <person name="Hamano K."/>
            <person name="Suezawa K."/>
            <person name="Otani M."/>
            <person name="Fukuda T."/>
            <person name="Manabe T."/>
            <person name="Gomi K."/>
            <person name="Tabuchi M."/>
            <person name="Akimitsu K."/>
            <person name="Kataoka I."/>
        </authorList>
    </citation>
    <scope>NUCLEOTIDE SEQUENCE [LARGE SCALE GENOMIC DNA]</scope>
    <source>
        <strain evidence="3">cv. Fuchu</strain>
    </source>
</reference>
<evidence type="ECO:0000313" key="2">
    <source>
        <dbReference type="EMBL" id="GFY87965.1"/>
    </source>
</evidence>
<feature type="region of interest" description="Disordered" evidence="1">
    <location>
        <begin position="1"/>
        <end position="27"/>
    </location>
</feature>
<sequence>MRVRHGKMLSPNPGEETHESRKDNQLLCRDESGSATRMSGDRMACGNTRQVILHKQETTVEIQKEDDYRGALSKVKRLDKLAGIPFRFPHYKLTPTIGAVYGKSTIDIYKIHLERALQALPAPCSPRRRFYVEHPAHMTSISIDPAHAN</sequence>
<comment type="caution">
    <text evidence="2">The sequence shown here is derived from an EMBL/GenBank/DDBJ whole genome shotgun (WGS) entry which is preliminary data.</text>
</comment>
<gene>
    <name evidence="2" type="ORF">Acr_05g0016040</name>
</gene>
<protein>
    <submittedName>
        <fullName evidence="2">Uncharacterized protein</fullName>
    </submittedName>
</protein>
<accession>A0A7J0EN88</accession>
<evidence type="ECO:0000256" key="1">
    <source>
        <dbReference type="SAM" id="MobiDB-lite"/>
    </source>
</evidence>
<organism evidence="2 3">
    <name type="scientific">Actinidia rufa</name>
    <dbReference type="NCBI Taxonomy" id="165716"/>
    <lineage>
        <taxon>Eukaryota</taxon>
        <taxon>Viridiplantae</taxon>
        <taxon>Streptophyta</taxon>
        <taxon>Embryophyta</taxon>
        <taxon>Tracheophyta</taxon>
        <taxon>Spermatophyta</taxon>
        <taxon>Magnoliopsida</taxon>
        <taxon>eudicotyledons</taxon>
        <taxon>Gunneridae</taxon>
        <taxon>Pentapetalae</taxon>
        <taxon>asterids</taxon>
        <taxon>Ericales</taxon>
        <taxon>Actinidiaceae</taxon>
        <taxon>Actinidia</taxon>
    </lineage>
</organism>
<dbReference type="EMBL" id="BJWL01000005">
    <property type="protein sequence ID" value="GFY87965.1"/>
    <property type="molecule type" value="Genomic_DNA"/>
</dbReference>
<dbReference type="AlphaFoldDB" id="A0A7J0EN88"/>
<name>A0A7J0EN88_9ERIC</name>
<evidence type="ECO:0000313" key="3">
    <source>
        <dbReference type="Proteomes" id="UP000585474"/>
    </source>
</evidence>
<feature type="compositionally biased region" description="Basic and acidic residues" evidence="1">
    <location>
        <begin position="15"/>
        <end position="27"/>
    </location>
</feature>
<keyword evidence="3" id="KW-1185">Reference proteome</keyword>
<proteinExistence type="predicted"/>
<dbReference type="Proteomes" id="UP000585474">
    <property type="component" value="Unassembled WGS sequence"/>
</dbReference>